<keyword evidence="5" id="KW-1185">Reference proteome</keyword>
<protein>
    <submittedName>
        <fullName evidence="4">Expressed protein</fullName>
    </submittedName>
</protein>
<feature type="region of interest" description="Disordered" evidence="2">
    <location>
        <begin position="248"/>
        <end position="291"/>
    </location>
</feature>
<organism evidence="5">
    <name type="scientific">Schizophyllum commune (strain H4-8 / FGSC 9210)</name>
    <name type="common">Split gill fungus</name>
    <dbReference type="NCBI Taxonomy" id="578458"/>
    <lineage>
        <taxon>Eukaryota</taxon>
        <taxon>Fungi</taxon>
        <taxon>Dikarya</taxon>
        <taxon>Basidiomycota</taxon>
        <taxon>Agaricomycotina</taxon>
        <taxon>Agaricomycetes</taxon>
        <taxon>Agaricomycetidae</taxon>
        <taxon>Agaricales</taxon>
        <taxon>Schizophyllaceae</taxon>
        <taxon>Schizophyllum</taxon>
    </lineage>
</organism>
<feature type="compositionally biased region" description="Pro residues" evidence="2">
    <location>
        <begin position="348"/>
        <end position="365"/>
    </location>
</feature>
<dbReference type="VEuPathDB" id="FungiDB:SCHCODRAFT_02497230"/>
<dbReference type="Gene3D" id="3.30.160.60">
    <property type="entry name" value="Classic Zinc Finger"/>
    <property type="match status" value="1"/>
</dbReference>
<dbReference type="InParanoid" id="D8Q339"/>
<feature type="compositionally biased region" description="Pro residues" evidence="2">
    <location>
        <begin position="330"/>
        <end position="341"/>
    </location>
</feature>
<sequence>MSIIVNESNESVAKRIKKTSLDKRRLPYDKWPQELKDEVMLKPAHIDLELEVYDLRPWNDGLVVFRNNACFHPKCDGKPVEDRTEHVRQHFSHPETRAEYQKYECPICALQYKSLGPLKNHINANHTHEESWTCPRPGCDTVVYSSALLKLHERLQHASDAKSASHAVTQGEGAGNGATSQGDSSSAVPKITLGKRRERSIGAGERQAKLKSRRTEVDMLADSREASVESDGEPVEFQDIPLAWQVVAQSRSREGSQDAGLGELPDNGGAPTAAMPAPPSSLPESSTPLQECPYFADLTPLAPPEALVDTISDVASWPELDWGQFEPLVPTEPPTGFPTAPPSSENPSQPPAPPLVHDTPAPPPIDSFITPWETHPIDLGDMSLALPAECAPSSHSAPVPSAPPRALDATVDGEQPTLPDDGSSVHPLDEWWVNALCDPLMSISELPSSIFSLETMQPSSTGNAASGSSSMTPIGTFDVCSRAAARQDAAARGGAS</sequence>
<feature type="region of interest" description="Disordered" evidence="2">
    <location>
        <begin position="324"/>
        <end position="373"/>
    </location>
</feature>
<evidence type="ECO:0000256" key="2">
    <source>
        <dbReference type="SAM" id="MobiDB-lite"/>
    </source>
</evidence>
<accession>D8Q339</accession>
<dbReference type="Proteomes" id="UP000007431">
    <property type="component" value="Unassembled WGS sequence"/>
</dbReference>
<feature type="compositionally biased region" description="Polar residues" evidence="2">
    <location>
        <begin position="177"/>
        <end position="187"/>
    </location>
</feature>
<dbReference type="EMBL" id="GL377305">
    <property type="protein sequence ID" value="EFI98239.1"/>
    <property type="molecule type" value="Genomic_DNA"/>
</dbReference>
<keyword evidence="1" id="KW-0479">Metal-binding</keyword>
<dbReference type="KEGG" id="scm:SCHCO_02497230"/>
<evidence type="ECO:0000313" key="5">
    <source>
        <dbReference type="Proteomes" id="UP000007431"/>
    </source>
</evidence>
<evidence type="ECO:0000313" key="4">
    <source>
        <dbReference type="EMBL" id="EFI98239.1"/>
    </source>
</evidence>
<feature type="region of interest" description="Disordered" evidence="2">
    <location>
        <begin position="389"/>
        <end position="425"/>
    </location>
</feature>
<keyword evidence="1" id="KW-0862">Zinc</keyword>
<gene>
    <name evidence="4" type="ORF">SCHCODRAFT_256746</name>
</gene>
<feature type="region of interest" description="Disordered" evidence="2">
    <location>
        <begin position="161"/>
        <end position="234"/>
    </location>
</feature>
<evidence type="ECO:0000259" key="3">
    <source>
        <dbReference type="PROSITE" id="PS50157"/>
    </source>
</evidence>
<name>D8Q339_SCHCM</name>
<dbReference type="OrthoDB" id="10347119at2759"/>
<reference evidence="4 5" key="1">
    <citation type="journal article" date="2010" name="Nat. Biotechnol.">
        <title>Genome sequence of the model mushroom Schizophyllum commune.</title>
        <authorList>
            <person name="Ohm R.A."/>
            <person name="de Jong J.F."/>
            <person name="Lugones L.G."/>
            <person name="Aerts A."/>
            <person name="Kothe E."/>
            <person name="Stajich J.E."/>
            <person name="de Vries R.P."/>
            <person name="Record E."/>
            <person name="Levasseur A."/>
            <person name="Baker S.E."/>
            <person name="Bartholomew K.A."/>
            <person name="Coutinho P.M."/>
            <person name="Erdmann S."/>
            <person name="Fowler T.J."/>
            <person name="Gathman A.C."/>
            <person name="Lombard V."/>
            <person name="Henrissat B."/>
            <person name="Knabe N."/>
            <person name="Kuees U."/>
            <person name="Lilly W.W."/>
            <person name="Lindquist E."/>
            <person name="Lucas S."/>
            <person name="Magnuson J.K."/>
            <person name="Piumi F."/>
            <person name="Raudaskoski M."/>
            <person name="Salamov A."/>
            <person name="Schmutz J."/>
            <person name="Schwarze F.W.M.R."/>
            <person name="vanKuyk P.A."/>
            <person name="Horton J.S."/>
            <person name="Grigoriev I.V."/>
            <person name="Woesten H.A.B."/>
        </authorList>
    </citation>
    <scope>NUCLEOTIDE SEQUENCE [LARGE SCALE GENOMIC DNA]</scope>
    <source>
        <strain evidence="5">H4-8 / FGSC 9210</strain>
    </source>
</reference>
<dbReference type="RefSeq" id="XP_003033142.1">
    <property type="nucleotide sequence ID" value="XM_003033096.1"/>
</dbReference>
<dbReference type="AlphaFoldDB" id="D8Q339"/>
<feature type="domain" description="C2H2-type" evidence="3">
    <location>
        <begin position="103"/>
        <end position="131"/>
    </location>
</feature>
<dbReference type="PROSITE" id="PS00028">
    <property type="entry name" value="ZINC_FINGER_C2H2_1"/>
    <property type="match status" value="2"/>
</dbReference>
<dbReference type="InterPro" id="IPR013087">
    <property type="entry name" value="Znf_C2H2_type"/>
</dbReference>
<dbReference type="SMART" id="SM00355">
    <property type="entry name" value="ZnF_C2H2"/>
    <property type="match status" value="2"/>
</dbReference>
<proteinExistence type="predicted"/>
<evidence type="ECO:0000256" key="1">
    <source>
        <dbReference type="PROSITE-ProRule" id="PRU00042"/>
    </source>
</evidence>
<dbReference type="GO" id="GO:0008270">
    <property type="term" value="F:zinc ion binding"/>
    <property type="evidence" value="ECO:0007669"/>
    <property type="project" value="UniProtKB-KW"/>
</dbReference>
<feature type="compositionally biased region" description="Basic and acidic residues" evidence="2">
    <location>
        <begin position="213"/>
        <end position="227"/>
    </location>
</feature>
<dbReference type="GeneID" id="9595175"/>
<keyword evidence="1" id="KW-0863">Zinc-finger</keyword>
<dbReference type="HOGENOM" id="CLU_549991_0_0_1"/>
<dbReference type="PROSITE" id="PS50157">
    <property type="entry name" value="ZINC_FINGER_C2H2_2"/>
    <property type="match status" value="1"/>
</dbReference>